<dbReference type="EMBL" id="QFQD01000008">
    <property type="protein sequence ID" value="PZQ84566.1"/>
    <property type="molecule type" value="Genomic_DNA"/>
</dbReference>
<name>A0A2W5R4N1_ANCNO</name>
<evidence type="ECO:0000256" key="1">
    <source>
        <dbReference type="SAM" id="MobiDB-lite"/>
    </source>
</evidence>
<feature type="region of interest" description="Disordered" evidence="1">
    <location>
        <begin position="183"/>
        <end position="207"/>
    </location>
</feature>
<feature type="compositionally biased region" description="Low complexity" evidence="1">
    <location>
        <begin position="94"/>
        <end position="117"/>
    </location>
</feature>
<comment type="caution">
    <text evidence="2">The sequence shown here is derived from an EMBL/GenBank/DDBJ whole genome shotgun (WGS) entry which is preliminary data.</text>
</comment>
<evidence type="ECO:0000313" key="2">
    <source>
        <dbReference type="EMBL" id="PZQ84566.1"/>
    </source>
</evidence>
<dbReference type="Proteomes" id="UP000248887">
    <property type="component" value="Unassembled WGS sequence"/>
</dbReference>
<feature type="region of interest" description="Disordered" evidence="1">
    <location>
        <begin position="87"/>
        <end position="157"/>
    </location>
</feature>
<reference evidence="2 3" key="1">
    <citation type="submission" date="2017-08" db="EMBL/GenBank/DDBJ databases">
        <title>Infants hospitalized years apart are colonized by the same room-sourced microbial strains.</title>
        <authorList>
            <person name="Brooks B."/>
            <person name="Olm M.R."/>
            <person name="Firek B.A."/>
            <person name="Baker R."/>
            <person name="Thomas B.C."/>
            <person name="Morowitz M.J."/>
            <person name="Banfield J.F."/>
        </authorList>
    </citation>
    <scope>NUCLEOTIDE SEQUENCE [LARGE SCALE GENOMIC DNA]</scope>
    <source>
        <strain evidence="2">S2_005_001_R2_27</strain>
    </source>
</reference>
<proteinExistence type="predicted"/>
<dbReference type="AlphaFoldDB" id="A0A2W5R4N1"/>
<accession>A0A2W5R4N1</accession>
<feature type="compositionally biased region" description="Low complexity" evidence="1">
    <location>
        <begin position="183"/>
        <end position="195"/>
    </location>
</feature>
<gene>
    <name evidence="2" type="ORF">DI549_04170</name>
</gene>
<organism evidence="2 3">
    <name type="scientific">Ancylobacter novellus</name>
    <name type="common">Thiobacillus novellus</name>
    <dbReference type="NCBI Taxonomy" id="921"/>
    <lineage>
        <taxon>Bacteria</taxon>
        <taxon>Pseudomonadati</taxon>
        <taxon>Pseudomonadota</taxon>
        <taxon>Alphaproteobacteria</taxon>
        <taxon>Hyphomicrobiales</taxon>
        <taxon>Xanthobacteraceae</taxon>
        <taxon>Ancylobacter</taxon>
    </lineage>
</organism>
<sequence>MHRAMIAPHFDATVPARLIDRDDVMMRSVARSPLPARLPLALRLTAPSLLALTLAAPAGAQTLATSATSSTADPWSGIAVTISPPAEGDSAYDAAQAHAGAPPPEAAVEVAEAPAAEPEQDDHAPSLWTILTLGLGGDTPEPPKEEPAPNQLISVPKPKVVKKASSLPTSLEVNQGPASLAITTTASGSAPSSGPLNASQGGASGEVKGRVGLEQDNLSIYSTGKIGASASTSTPTLSDNLAVGSSYSVPLAPLGLGEEKLGASVEMDNARNVTTGLELRAPLGSYERFISVERTTPADSNASGVVKAGVLGKF</sequence>
<evidence type="ECO:0000313" key="3">
    <source>
        <dbReference type="Proteomes" id="UP000248887"/>
    </source>
</evidence>
<protein>
    <submittedName>
        <fullName evidence="2">Uncharacterized protein</fullName>
    </submittedName>
</protein>